<keyword evidence="1" id="KW-0472">Membrane</keyword>
<protein>
    <submittedName>
        <fullName evidence="2">Putative Fe2+ transport system protein B</fullName>
    </submittedName>
</protein>
<keyword evidence="3" id="KW-1185">Reference proteome</keyword>
<feature type="transmembrane region" description="Helical" evidence="1">
    <location>
        <begin position="55"/>
        <end position="75"/>
    </location>
</feature>
<accession>S7TGI6</accession>
<evidence type="ECO:0000256" key="1">
    <source>
        <dbReference type="SAM" id="Phobius"/>
    </source>
</evidence>
<feature type="transmembrane region" description="Helical" evidence="1">
    <location>
        <begin position="286"/>
        <end position="307"/>
    </location>
</feature>
<dbReference type="AlphaFoldDB" id="S7TGI6"/>
<name>S7TGI6_DESML</name>
<dbReference type="eggNOG" id="COG0370">
    <property type="taxonomic scope" value="Bacteria"/>
</dbReference>
<feature type="transmembrane region" description="Helical" evidence="1">
    <location>
        <begin position="23"/>
        <end position="43"/>
    </location>
</feature>
<feature type="transmembrane region" description="Helical" evidence="1">
    <location>
        <begin position="185"/>
        <end position="205"/>
    </location>
</feature>
<evidence type="ECO:0000313" key="2">
    <source>
        <dbReference type="EMBL" id="EPR35886.1"/>
    </source>
</evidence>
<feature type="transmembrane region" description="Helical" evidence="1">
    <location>
        <begin position="81"/>
        <end position="107"/>
    </location>
</feature>
<sequence>MSLMMHVTARLWPAAKAGVRKGVFGFLWILKILIPISFLTLLLDAGGVIGRIDFLLTPLMAVLCLPAVAALPLIIGMLTGIYGAVAAMTVLPMTLDQMTLVAIFLLISHNLIQEGIIQGRSGIHPGIATAFRLGASIVTVMVTARFLPSDTTVVLSGGTTPGTAGPFLDILGNWALRMGWLSVKILAVITAIMVVLEIMKAFRLITHLITLLQPVIRFMGLDGRVGMLWLTACLFGITYGAAVIVEEAKENDFAADELTRLHLSIGINHAVIEDPALFLPLGIGAFWLWVPRLISAVAAVWLLNLWFRLRRRLTVGLTVRTPS</sequence>
<keyword evidence="1" id="KW-1133">Transmembrane helix</keyword>
<proteinExistence type="predicted"/>
<evidence type="ECO:0000313" key="3">
    <source>
        <dbReference type="Proteomes" id="UP000014977"/>
    </source>
</evidence>
<dbReference type="EMBL" id="ATHJ01000105">
    <property type="protein sequence ID" value="EPR35886.1"/>
    <property type="molecule type" value="Genomic_DNA"/>
</dbReference>
<feature type="transmembrane region" description="Helical" evidence="1">
    <location>
        <begin position="226"/>
        <end position="245"/>
    </location>
</feature>
<reference evidence="2 3" key="1">
    <citation type="journal article" date="2013" name="Genome Announc.">
        <title>Draft genome sequences for three mercury-methylating, sulfate-reducing bacteria.</title>
        <authorList>
            <person name="Brown S.D."/>
            <person name="Hurt R.A.Jr."/>
            <person name="Gilmour C.C."/>
            <person name="Elias D.A."/>
        </authorList>
    </citation>
    <scope>NUCLEOTIDE SEQUENCE [LARGE SCALE GENOMIC DNA]</scope>
    <source>
        <strain evidence="2 3">DSM 2059</strain>
    </source>
</reference>
<dbReference type="STRING" id="897.B2D07_15605"/>
<comment type="caution">
    <text evidence="2">The sequence shown here is derived from an EMBL/GenBank/DDBJ whole genome shotgun (WGS) entry which is preliminary data.</text>
</comment>
<dbReference type="Proteomes" id="UP000014977">
    <property type="component" value="Unassembled WGS sequence"/>
</dbReference>
<gene>
    <name evidence="2" type="ORF">dsmv_0591</name>
</gene>
<organism evidence="2 3">
    <name type="scientific">Desulfococcus multivorans DSM 2059</name>
    <dbReference type="NCBI Taxonomy" id="1121405"/>
    <lineage>
        <taxon>Bacteria</taxon>
        <taxon>Pseudomonadati</taxon>
        <taxon>Thermodesulfobacteriota</taxon>
        <taxon>Desulfobacteria</taxon>
        <taxon>Desulfobacterales</taxon>
        <taxon>Desulfococcaceae</taxon>
        <taxon>Desulfococcus</taxon>
    </lineage>
</organism>
<keyword evidence="1" id="KW-0812">Transmembrane</keyword>